<evidence type="ECO:0000313" key="2">
    <source>
        <dbReference type="Proteomes" id="UP000199598"/>
    </source>
</evidence>
<dbReference type="Proteomes" id="UP000199598">
    <property type="component" value="Unassembled WGS sequence"/>
</dbReference>
<keyword evidence="2" id="KW-1185">Reference proteome</keyword>
<organism evidence="1 2">
    <name type="scientific">Pseudovibrio ascidiaceicola</name>
    <dbReference type="NCBI Taxonomy" id="285279"/>
    <lineage>
        <taxon>Bacteria</taxon>
        <taxon>Pseudomonadati</taxon>
        <taxon>Pseudomonadota</taxon>
        <taxon>Alphaproteobacteria</taxon>
        <taxon>Hyphomicrobiales</taxon>
        <taxon>Stappiaceae</taxon>
        <taxon>Pseudovibrio</taxon>
    </lineage>
</organism>
<accession>A0A1I3YGH5</accession>
<comment type="caution">
    <text evidence="1">The sequence shown here is derived from an EMBL/GenBank/DDBJ whole genome shotgun (WGS) entry which is preliminary data.</text>
</comment>
<dbReference type="EMBL" id="FOSK01000004">
    <property type="protein sequence ID" value="SFK30968.1"/>
    <property type="molecule type" value="Genomic_DNA"/>
</dbReference>
<gene>
    <name evidence="1" type="ORF">SAMN04488518_1049</name>
</gene>
<protein>
    <submittedName>
        <fullName evidence="1">Uncharacterized protein</fullName>
    </submittedName>
</protein>
<sequence length="116" mass="13071">MDHLTPTPLHSRAFTYISRGNALIGQMLGAPPRCLQYIQQGSLLEWDVTRARTVVRSVSRSLSKLLSNSMDLNFSQSGRVDTCLRGTCWRLIYEHLPDPISGGVLCTSWKNESEEF</sequence>
<evidence type="ECO:0000313" key="1">
    <source>
        <dbReference type="EMBL" id="SFK30968.1"/>
    </source>
</evidence>
<name>A0A1I3YGH5_9HYPH</name>
<proteinExistence type="predicted"/>
<reference evidence="1 2" key="1">
    <citation type="submission" date="2016-10" db="EMBL/GenBank/DDBJ databases">
        <authorList>
            <person name="Varghese N."/>
            <person name="Submissions S."/>
        </authorList>
    </citation>
    <scope>NUCLEOTIDE SEQUENCE [LARGE SCALE GENOMIC DNA]</scope>
    <source>
        <strain evidence="1 2">DSM 16392</strain>
    </source>
</reference>